<comment type="caution">
    <text evidence="2">The sequence shown here is derived from an EMBL/GenBank/DDBJ whole genome shotgun (WGS) entry which is preliminary data.</text>
</comment>
<reference evidence="2 3" key="1">
    <citation type="journal article" date="2012" name="BMC Genomics">
        <title>Comparative genomics of bacteria in the genus Providencia isolated from wild Drosophila melanogaster.</title>
        <authorList>
            <person name="Galac M.R."/>
            <person name="Lazzaro B.P."/>
        </authorList>
    </citation>
    <scope>NUCLEOTIDE SEQUENCE [LARGE SCALE GENOMIC DNA]</scope>
    <source>
        <strain evidence="2 3">DSM 19968</strain>
    </source>
</reference>
<dbReference type="AlphaFoldDB" id="K8VYZ6"/>
<gene>
    <name evidence="2" type="ORF">OOA_18644</name>
</gene>
<accession>K8VYZ6</accession>
<proteinExistence type="predicted"/>
<name>K8VYZ6_9GAMM</name>
<keyword evidence="1" id="KW-0472">Membrane</keyword>
<evidence type="ECO:0000256" key="1">
    <source>
        <dbReference type="SAM" id="Phobius"/>
    </source>
</evidence>
<dbReference type="EMBL" id="AKKL01000052">
    <property type="protein sequence ID" value="EKT53364.1"/>
    <property type="molecule type" value="Genomic_DNA"/>
</dbReference>
<dbReference type="HOGENOM" id="CLU_760622_0_0_6"/>
<dbReference type="Proteomes" id="UP000009336">
    <property type="component" value="Unassembled WGS sequence"/>
</dbReference>
<feature type="transmembrane region" description="Helical" evidence="1">
    <location>
        <begin position="15"/>
        <end position="37"/>
    </location>
</feature>
<organism evidence="2 3">
    <name type="scientific">Providencia burhodogranariea DSM 19968</name>
    <dbReference type="NCBI Taxonomy" id="1141662"/>
    <lineage>
        <taxon>Bacteria</taxon>
        <taxon>Pseudomonadati</taxon>
        <taxon>Pseudomonadota</taxon>
        <taxon>Gammaproteobacteria</taxon>
        <taxon>Enterobacterales</taxon>
        <taxon>Morganellaceae</taxon>
        <taxon>Providencia</taxon>
    </lineage>
</organism>
<evidence type="ECO:0000313" key="3">
    <source>
        <dbReference type="Proteomes" id="UP000009336"/>
    </source>
</evidence>
<feature type="transmembrane region" description="Helical" evidence="1">
    <location>
        <begin position="151"/>
        <end position="175"/>
    </location>
</feature>
<dbReference type="PATRIC" id="fig|1141662.3.peg.3790"/>
<feature type="transmembrane region" description="Helical" evidence="1">
    <location>
        <begin position="255"/>
        <end position="280"/>
    </location>
</feature>
<dbReference type="Pfam" id="PF03929">
    <property type="entry name" value="PepSY_TM"/>
    <property type="match status" value="1"/>
</dbReference>
<keyword evidence="1" id="KW-0812">Transmembrane</keyword>
<dbReference type="eggNOG" id="COG3182">
    <property type="taxonomic scope" value="Bacteria"/>
</dbReference>
<feature type="transmembrane region" description="Helical" evidence="1">
    <location>
        <begin position="205"/>
        <end position="225"/>
    </location>
</feature>
<dbReference type="InterPro" id="IPR005625">
    <property type="entry name" value="PepSY-ass_TM"/>
</dbReference>
<keyword evidence="1" id="KW-1133">Transmembrane helix</keyword>
<dbReference type="RefSeq" id="WP_008913695.1">
    <property type="nucleotide sequence ID" value="NZ_KB233226.1"/>
</dbReference>
<sequence length="299" mass="33458">MALFLTRRTWLKIHLWLGLVIGFFIAILGISGSLLLLKKPILEWEIGRSALYASPHSEHSEANTSAPDLWRQSAQQNYPQLIKIMGVALPETGFIPATNVMVFGKTSPSNKLGIAFIDPVDASAKGFVIFDDLIFSQIVSLHRVLLLPSNIGSWLVLSCGVMLTLSLISGVILWWPKKSIKSLFSALIDWRRGLKGAAKWRQWHYFVAIYLTIPLFVIALSGIVLSRPELSSLLSLSPENKRFISQLHSELGLGFSGLIIAFFSGFVLPLLYVSGVIIWWKKRIHRRSEIISPLNRNAK</sequence>
<dbReference type="STRING" id="1141662.OOA_18644"/>
<keyword evidence="3" id="KW-1185">Reference proteome</keyword>
<evidence type="ECO:0000313" key="2">
    <source>
        <dbReference type="EMBL" id="EKT53364.1"/>
    </source>
</evidence>
<dbReference type="OrthoDB" id="6851199at2"/>
<dbReference type="PANTHER" id="PTHR34219">
    <property type="entry name" value="IRON-REGULATED INNER MEMBRANE PROTEIN-RELATED"/>
    <property type="match status" value="1"/>
</dbReference>
<protein>
    <submittedName>
        <fullName evidence="2">PepSY-associated membrane protein</fullName>
    </submittedName>
</protein>